<accession>A0A3M7QU18</accession>
<organism evidence="1 2">
    <name type="scientific">Brachionus plicatilis</name>
    <name type="common">Marine rotifer</name>
    <name type="synonym">Brachionus muelleri</name>
    <dbReference type="NCBI Taxonomy" id="10195"/>
    <lineage>
        <taxon>Eukaryota</taxon>
        <taxon>Metazoa</taxon>
        <taxon>Spiralia</taxon>
        <taxon>Gnathifera</taxon>
        <taxon>Rotifera</taxon>
        <taxon>Eurotatoria</taxon>
        <taxon>Monogononta</taxon>
        <taxon>Pseudotrocha</taxon>
        <taxon>Ploima</taxon>
        <taxon>Brachionidae</taxon>
        <taxon>Brachionus</taxon>
    </lineage>
</organism>
<gene>
    <name evidence="1" type="ORF">BpHYR1_035804</name>
</gene>
<evidence type="ECO:0000313" key="1">
    <source>
        <dbReference type="EMBL" id="RNA14846.1"/>
    </source>
</evidence>
<keyword evidence="2" id="KW-1185">Reference proteome</keyword>
<protein>
    <submittedName>
        <fullName evidence="1">Uncharacterized protein</fullName>
    </submittedName>
</protein>
<reference evidence="1 2" key="1">
    <citation type="journal article" date="2018" name="Sci. Rep.">
        <title>Genomic signatures of local adaptation to the degree of environmental predictability in rotifers.</title>
        <authorList>
            <person name="Franch-Gras L."/>
            <person name="Hahn C."/>
            <person name="Garcia-Roger E.M."/>
            <person name="Carmona M.J."/>
            <person name="Serra M."/>
            <person name="Gomez A."/>
        </authorList>
    </citation>
    <scope>NUCLEOTIDE SEQUENCE [LARGE SCALE GENOMIC DNA]</scope>
    <source>
        <strain evidence="1">HYR1</strain>
    </source>
</reference>
<sequence>MYLIMTISNTGLNRENLVLNLIFKTNLNFKSINKVGEKLNFKSQLPLKVLQIFNCPVIYC</sequence>
<comment type="caution">
    <text evidence="1">The sequence shown here is derived from an EMBL/GenBank/DDBJ whole genome shotgun (WGS) entry which is preliminary data.</text>
</comment>
<name>A0A3M7QU18_BRAPC</name>
<proteinExistence type="predicted"/>
<dbReference type="Proteomes" id="UP000276133">
    <property type="component" value="Unassembled WGS sequence"/>
</dbReference>
<dbReference type="AlphaFoldDB" id="A0A3M7QU18"/>
<dbReference type="EMBL" id="REGN01005100">
    <property type="protein sequence ID" value="RNA14846.1"/>
    <property type="molecule type" value="Genomic_DNA"/>
</dbReference>
<evidence type="ECO:0000313" key="2">
    <source>
        <dbReference type="Proteomes" id="UP000276133"/>
    </source>
</evidence>